<dbReference type="CDD" id="cd00130">
    <property type="entry name" value="PAS"/>
    <property type="match status" value="3"/>
</dbReference>
<evidence type="ECO:0000259" key="10">
    <source>
        <dbReference type="PROSITE" id="PS50112"/>
    </source>
</evidence>
<evidence type="ECO:0000256" key="5">
    <source>
        <dbReference type="ARBA" id="ARBA00022692"/>
    </source>
</evidence>
<name>A0A6M2BW02_9GAMM</name>
<keyword evidence="6 9" id="KW-1133">Transmembrane helix</keyword>
<evidence type="ECO:0000256" key="9">
    <source>
        <dbReference type="SAM" id="Phobius"/>
    </source>
</evidence>
<dbReference type="GO" id="GO:0071111">
    <property type="term" value="F:cyclic-guanylate-specific phosphodiesterase activity"/>
    <property type="evidence" value="ECO:0007669"/>
    <property type="project" value="UniProtKB-EC"/>
</dbReference>
<protein>
    <recommendedName>
        <fullName evidence="3">cyclic-guanylate-specific phosphodiesterase</fullName>
        <ecNumber evidence="3">3.1.4.52</ecNumber>
    </recommendedName>
</protein>
<comment type="cofactor">
    <cofactor evidence="1">
        <name>Mg(2+)</name>
        <dbReference type="ChEBI" id="CHEBI:18420"/>
    </cofactor>
</comment>
<dbReference type="SMART" id="SM00267">
    <property type="entry name" value="GGDEF"/>
    <property type="match status" value="1"/>
</dbReference>
<feature type="domain" description="CHASE" evidence="12">
    <location>
        <begin position="79"/>
        <end position="292"/>
    </location>
</feature>
<dbReference type="Pfam" id="PF00990">
    <property type="entry name" value="GGDEF"/>
    <property type="match status" value="1"/>
</dbReference>
<evidence type="ECO:0000259" key="11">
    <source>
        <dbReference type="PROSITE" id="PS50113"/>
    </source>
</evidence>
<dbReference type="Proteomes" id="UP000472676">
    <property type="component" value="Unassembled WGS sequence"/>
</dbReference>
<dbReference type="AlphaFoldDB" id="A0A6M2BW02"/>
<dbReference type="SMART" id="SM00091">
    <property type="entry name" value="PAS"/>
    <property type="match status" value="3"/>
</dbReference>
<dbReference type="Gene3D" id="3.30.450.350">
    <property type="entry name" value="CHASE domain"/>
    <property type="match status" value="1"/>
</dbReference>
<feature type="transmembrane region" description="Helical" evidence="9">
    <location>
        <begin position="6"/>
        <end position="28"/>
    </location>
</feature>
<dbReference type="SMART" id="SM00086">
    <property type="entry name" value="PAC"/>
    <property type="match status" value="3"/>
</dbReference>
<dbReference type="CDD" id="cd01948">
    <property type="entry name" value="EAL"/>
    <property type="match status" value="1"/>
</dbReference>
<evidence type="ECO:0000256" key="7">
    <source>
        <dbReference type="ARBA" id="ARBA00023136"/>
    </source>
</evidence>
<feature type="domain" description="PAS" evidence="10">
    <location>
        <begin position="477"/>
        <end position="550"/>
    </location>
</feature>
<dbReference type="PROSITE" id="PS50883">
    <property type="entry name" value="EAL"/>
    <property type="match status" value="1"/>
</dbReference>
<evidence type="ECO:0000256" key="4">
    <source>
        <dbReference type="ARBA" id="ARBA00022636"/>
    </source>
</evidence>
<keyword evidence="5 9" id="KW-0812">Transmembrane</keyword>
<dbReference type="InterPro" id="IPR006189">
    <property type="entry name" value="CHASE_dom"/>
</dbReference>
<dbReference type="InterPro" id="IPR042240">
    <property type="entry name" value="CHASE_sf"/>
</dbReference>
<feature type="domain" description="PAS" evidence="10">
    <location>
        <begin position="605"/>
        <end position="663"/>
    </location>
</feature>
<dbReference type="SMART" id="SM01079">
    <property type="entry name" value="CHASE"/>
    <property type="match status" value="1"/>
</dbReference>
<dbReference type="PANTHER" id="PTHR44757:SF2">
    <property type="entry name" value="BIOFILM ARCHITECTURE MAINTENANCE PROTEIN MBAA"/>
    <property type="match status" value="1"/>
</dbReference>
<dbReference type="FunFam" id="3.30.70.270:FF:000001">
    <property type="entry name" value="Diguanylate cyclase domain protein"/>
    <property type="match status" value="1"/>
</dbReference>
<dbReference type="InterPro" id="IPR043128">
    <property type="entry name" value="Rev_trsase/Diguanyl_cyclase"/>
</dbReference>
<dbReference type="InterPro" id="IPR001610">
    <property type="entry name" value="PAC"/>
</dbReference>
<dbReference type="InterPro" id="IPR029787">
    <property type="entry name" value="Nucleotide_cyclase"/>
</dbReference>
<dbReference type="Pfam" id="PF00989">
    <property type="entry name" value="PAS"/>
    <property type="match status" value="2"/>
</dbReference>
<dbReference type="Pfam" id="PF03924">
    <property type="entry name" value="CHASE"/>
    <property type="match status" value="1"/>
</dbReference>
<evidence type="ECO:0000256" key="3">
    <source>
        <dbReference type="ARBA" id="ARBA00012282"/>
    </source>
</evidence>
<dbReference type="InterPro" id="IPR001633">
    <property type="entry name" value="EAL_dom"/>
</dbReference>
<feature type="domain" description="PAC" evidence="11">
    <location>
        <begin position="552"/>
        <end position="604"/>
    </location>
</feature>
<feature type="transmembrane region" description="Helical" evidence="9">
    <location>
        <begin position="306"/>
        <end position="328"/>
    </location>
</feature>
<dbReference type="Gene3D" id="3.20.20.450">
    <property type="entry name" value="EAL domain"/>
    <property type="match status" value="1"/>
</dbReference>
<dbReference type="PANTHER" id="PTHR44757">
    <property type="entry name" value="DIGUANYLATE CYCLASE DGCP"/>
    <property type="match status" value="1"/>
</dbReference>
<comment type="subcellular location">
    <subcellularLocation>
        <location evidence="2">Membrane</location>
    </subcellularLocation>
</comment>
<gene>
    <name evidence="15" type="ORF">G7Y85_16585</name>
</gene>
<evidence type="ECO:0000259" key="14">
    <source>
        <dbReference type="PROSITE" id="PS50887"/>
    </source>
</evidence>
<dbReference type="Gene3D" id="3.30.70.270">
    <property type="match status" value="1"/>
</dbReference>
<dbReference type="Pfam" id="PF00563">
    <property type="entry name" value="EAL"/>
    <property type="match status" value="1"/>
</dbReference>
<dbReference type="SUPFAM" id="SSF141868">
    <property type="entry name" value="EAL domain-like"/>
    <property type="match status" value="1"/>
</dbReference>
<keyword evidence="7 9" id="KW-0472">Membrane</keyword>
<organism evidence="15 16">
    <name type="scientific">Solimonas terrae</name>
    <dbReference type="NCBI Taxonomy" id="1396819"/>
    <lineage>
        <taxon>Bacteria</taxon>
        <taxon>Pseudomonadati</taxon>
        <taxon>Pseudomonadota</taxon>
        <taxon>Gammaproteobacteria</taxon>
        <taxon>Nevskiales</taxon>
        <taxon>Nevskiaceae</taxon>
        <taxon>Solimonas</taxon>
    </lineage>
</organism>
<evidence type="ECO:0000313" key="16">
    <source>
        <dbReference type="Proteomes" id="UP000472676"/>
    </source>
</evidence>
<dbReference type="GO" id="GO:0016020">
    <property type="term" value="C:membrane"/>
    <property type="evidence" value="ECO:0007669"/>
    <property type="project" value="UniProtKB-SubCell"/>
</dbReference>
<dbReference type="InterPro" id="IPR000014">
    <property type="entry name" value="PAS"/>
</dbReference>
<accession>A0A6M2BW02</accession>
<dbReference type="InterPro" id="IPR000700">
    <property type="entry name" value="PAS-assoc_C"/>
</dbReference>
<evidence type="ECO:0000256" key="6">
    <source>
        <dbReference type="ARBA" id="ARBA00022989"/>
    </source>
</evidence>
<keyword evidence="16" id="KW-1185">Reference proteome</keyword>
<dbReference type="InterPro" id="IPR035919">
    <property type="entry name" value="EAL_sf"/>
</dbReference>
<sequence length="1198" mass="132180">MTTRRAAHKAVWMAILPALAVLVLGLFITERAYRYVDQTATAVRDAHFEQETSRITTALVSRLQAYEQILRGGVGLFDASDAVSRDEWRRYVDSINVSENFPGVQAIAFARHLQADQLDAYQRRVRGEGYGDFSVFPAGPRGEYTSIEYIEPFTGRNQRAFGYDMFSEATRRAAMIRARDSGRAALTGPVQLLQENGDDPQAGTLLYLPVYASRLPPHDVTGRRHDLLGYVYAPFRMGDFIRPVLSGSADGVHLQLADADGGALFDDRPAGEMPALTASRRIELYGRHWQLQFAAMPGFAGGGASMAPATAIAGVLCSLLLAMVTFLLGNGRQRAQLLARRMTATLRENEAYQRAIVDSGAEGILTIDERGFVQTFNRAAEQMFGYSAPEVIGRNVTMLMPARYRGDHARHVMQFNPDRDSRIVGLRREVTGQHADGKEFPMSLSINLIDAEGRRRFVGVVSDISERRAAEQALRDSEERFRLMISSVSDYAIVGLDPAGHVSTWNEGAQRIKGYAGDEIVGRHFACFYTPDDLAAGKPQRALQIAAEKGHFTDESWRLRKGGTRFWASVVITALRDSTGKLIGFVKVVRDLSERRHAEEAIAEANRFRQSILDGAAFGIVATDVDGRISAANPAAERLWWHRRSEMVGHLRLTDLIDESDLELRANTLAKEFGIVPPVGFEVLKLRAGRGLADENEWSGRRKDGSSVPLEIAITARRDADGRIIGYLAMAYDITERRRREEYVRHIAHHDALTQLPNRTLFSDRASVAIARARRDHSQVGVMMIDLDNFKRINDSLGHHVGDQMLITVAARLKDCVRECDSIARMGGDEFAILLPDVRDTASIVRIAQSVIAAIDQPVVVGAHELRVTASVGISAYPNAGDDPATLLKNADTAMYKAKVGGRDGYRIFTQDMLLEAEQRIVVETELRRALARGEFEMHYEPQVALQSGEVFGVEALIRWRHPERGLVSPAEFLPVAEETGLIVPIGYWTLHTACREAVTLQARLGQRLTVAVNLSPKQFAHPELMQNVQSALAHSGLPAELLVLEITEGALMANSEETMATLHALRGMGIEIAVDDFGTGYSSLSYITRFPIDLLKIDRSFVHDIINDPADAAVARAIIAMAHGLGIKVIAEGVETQDQLVFLRDRACDAAQGYHIGRGAAIDAFALQGYHFCKPTPADELPSKIISLSQARERNAS</sequence>
<keyword evidence="4" id="KW-0973">c-di-GMP</keyword>
<evidence type="ECO:0000313" key="15">
    <source>
        <dbReference type="EMBL" id="NGY06391.1"/>
    </source>
</evidence>
<dbReference type="GO" id="GO:0007165">
    <property type="term" value="P:signal transduction"/>
    <property type="evidence" value="ECO:0007669"/>
    <property type="project" value="UniProtKB-ARBA"/>
</dbReference>
<dbReference type="FunFam" id="3.20.20.450:FF:000001">
    <property type="entry name" value="Cyclic di-GMP phosphodiesterase yahA"/>
    <property type="match status" value="1"/>
</dbReference>
<dbReference type="PROSITE" id="PS50112">
    <property type="entry name" value="PAS"/>
    <property type="match status" value="3"/>
</dbReference>
<feature type="domain" description="PAC" evidence="11">
    <location>
        <begin position="426"/>
        <end position="476"/>
    </location>
</feature>
<dbReference type="Pfam" id="PF13426">
    <property type="entry name" value="PAS_9"/>
    <property type="match status" value="1"/>
</dbReference>
<dbReference type="NCBIfam" id="TIGR00229">
    <property type="entry name" value="sensory_box"/>
    <property type="match status" value="3"/>
</dbReference>
<dbReference type="EC" id="3.1.4.52" evidence="3"/>
<dbReference type="CDD" id="cd01949">
    <property type="entry name" value="GGDEF"/>
    <property type="match status" value="1"/>
</dbReference>
<feature type="domain" description="EAL" evidence="13">
    <location>
        <begin position="920"/>
        <end position="1174"/>
    </location>
</feature>
<evidence type="ECO:0000259" key="13">
    <source>
        <dbReference type="PROSITE" id="PS50883"/>
    </source>
</evidence>
<evidence type="ECO:0000256" key="2">
    <source>
        <dbReference type="ARBA" id="ARBA00004370"/>
    </source>
</evidence>
<dbReference type="GO" id="GO:0006355">
    <property type="term" value="P:regulation of DNA-templated transcription"/>
    <property type="evidence" value="ECO:0007669"/>
    <property type="project" value="InterPro"/>
</dbReference>
<dbReference type="PROSITE" id="PS50113">
    <property type="entry name" value="PAC"/>
    <property type="match status" value="3"/>
</dbReference>
<dbReference type="Gene3D" id="3.30.450.20">
    <property type="entry name" value="PAS domain"/>
    <property type="match status" value="3"/>
</dbReference>
<dbReference type="EMBL" id="JAAMOW010000009">
    <property type="protein sequence ID" value="NGY06391.1"/>
    <property type="molecule type" value="Genomic_DNA"/>
</dbReference>
<dbReference type="SUPFAM" id="SSF55073">
    <property type="entry name" value="Nucleotide cyclase"/>
    <property type="match status" value="1"/>
</dbReference>
<proteinExistence type="predicted"/>
<feature type="domain" description="PAS" evidence="10">
    <location>
        <begin position="349"/>
        <end position="401"/>
    </location>
</feature>
<evidence type="ECO:0000259" key="12">
    <source>
        <dbReference type="PROSITE" id="PS50839"/>
    </source>
</evidence>
<evidence type="ECO:0000256" key="1">
    <source>
        <dbReference type="ARBA" id="ARBA00001946"/>
    </source>
</evidence>
<dbReference type="PROSITE" id="PS50887">
    <property type="entry name" value="GGDEF"/>
    <property type="match status" value="1"/>
</dbReference>
<reference evidence="15 16" key="1">
    <citation type="journal article" date="2014" name="Int. J. Syst. Evol. Microbiol.">
        <title>Solimonas terrae sp. nov., isolated from soil.</title>
        <authorList>
            <person name="Kim S.J."/>
            <person name="Moon J.Y."/>
            <person name="Weon H.Y."/>
            <person name="Ahn J.H."/>
            <person name="Chen W.M."/>
            <person name="Kwon S.W."/>
        </authorList>
    </citation>
    <scope>NUCLEOTIDE SEQUENCE [LARGE SCALE GENOMIC DNA]</scope>
    <source>
        <strain evidence="15 16">KIS83-12</strain>
    </source>
</reference>
<dbReference type="NCBIfam" id="TIGR00254">
    <property type="entry name" value="GGDEF"/>
    <property type="match status" value="1"/>
</dbReference>
<dbReference type="RefSeq" id="WP_166259896.1">
    <property type="nucleotide sequence ID" value="NZ_JAAMOW010000009.1"/>
</dbReference>
<dbReference type="PROSITE" id="PS50839">
    <property type="entry name" value="CHASE"/>
    <property type="match status" value="1"/>
</dbReference>
<dbReference type="InterPro" id="IPR035965">
    <property type="entry name" value="PAS-like_dom_sf"/>
</dbReference>
<dbReference type="InterPro" id="IPR013767">
    <property type="entry name" value="PAS_fold"/>
</dbReference>
<dbReference type="InterPro" id="IPR000160">
    <property type="entry name" value="GGDEF_dom"/>
</dbReference>
<dbReference type="SMART" id="SM00052">
    <property type="entry name" value="EAL"/>
    <property type="match status" value="1"/>
</dbReference>
<feature type="domain" description="PAC" evidence="11">
    <location>
        <begin position="694"/>
        <end position="746"/>
    </location>
</feature>
<dbReference type="GO" id="GO:0071732">
    <property type="term" value="P:cellular response to nitric oxide"/>
    <property type="evidence" value="ECO:0007669"/>
    <property type="project" value="UniProtKB-ARBA"/>
</dbReference>
<dbReference type="SUPFAM" id="SSF55785">
    <property type="entry name" value="PYP-like sensor domain (PAS domain)"/>
    <property type="match status" value="3"/>
</dbReference>
<evidence type="ECO:0000256" key="8">
    <source>
        <dbReference type="ARBA" id="ARBA00051114"/>
    </source>
</evidence>
<comment type="catalytic activity">
    <reaction evidence="8">
        <text>3',3'-c-di-GMP + H2O = 5'-phosphoguanylyl(3'-&gt;5')guanosine + H(+)</text>
        <dbReference type="Rhea" id="RHEA:24902"/>
        <dbReference type="ChEBI" id="CHEBI:15377"/>
        <dbReference type="ChEBI" id="CHEBI:15378"/>
        <dbReference type="ChEBI" id="CHEBI:58754"/>
        <dbReference type="ChEBI" id="CHEBI:58805"/>
        <dbReference type="EC" id="3.1.4.52"/>
    </reaction>
    <physiologicalReaction direction="left-to-right" evidence="8">
        <dbReference type="Rhea" id="RHEA:24903"/>
    </physiologicalReaction>
</comment>
<feature type="domain" description="GGDEF" evidence="14">
    <location>
        <begin position="778"/>
        <end position="911"/>
    </location>
</feature>
<comment type="caution">
    <text evidence="15">The sequence shown here is derived from an EMBL/GenBank/DDBJ whole genome shotgun (WGS) entry which is preliminary data.</text>
</comment>
<dbReference type="InterPro" id="IPR052155">
    <property type="entry name" value="Biofilm_reg_signaling"/>
</dbReference>